<dbReference type="RefSeq" id="WP_016857912.1">
    <property type="nucleotide sequence ID" value="NZ_CP016303.1"/>
</dbReference>
<comment type="similarity">
    <text evidence="1">Belongs to the thioredoxin family. DsbA subfamily.</text>
</comment>
<dbReference type="PROSITE" id="PS00194">
    <property type="entry name" value="THIOREDOXIN_1"/>
    <property type="match status" value="1"/>
</dbReference>
<evidence type="ECO:0000256" key="5">
    <source>
        <dbReference type="PIRNR" id="PIRNR001488"/>
    </source>
</evidence>
<evidence type="ECO:0000256" key="4">
    <source>
        <dbReference type="ARBA" id="ARBA00023284"/>
    </source>
</evidence>
<dbReference type="OrthoDB" id="9784896at2"/>
<dbReference type="PIRSF" id="PIRSF001488">
    <property type="entry name" value="Tdi_protein"/>
    <property type="match status" value="1"/>
</dbReference>
<evidence type="ECO:0000256" key="1">
    <source>
        <dbReference type="ARBA" id="ARBA00005791"/>
    </source>
</evidence>
<dbReference type="SUPFAM" id="SSF52833">
    <property type="entry name" value="Thioredoxin-like"/>
    <property type="match status" value="1"/>
</dbReference>
<dbReference type="InterPro" id="IPR017937">
    <property type="entry name" value="Thioredoxin_CS"/>
</dbReference>
<dbReference type="PANTHER" id="PTHR35891">
    <property type="entry name" value="THIOL:DISULFIDE INTERCHANGE PROTEIN DSBA"/>
    <property type="match status" value="1"/>
</dbReference>
<dbReference type="InterPro" id="IPR023205">
    <property type="entry name" value="DsbA/DsbL"/>
</dbReference>
<dbReference type="GO" id="GO:0042597">
    <property type="term" value="C:periplasmic space"/>
    <property type="evidence" value="ECO:0007669"/>
    <property type="project" value="UniProtKB-SubCell"/>
</dbReference>
<keyword evidence="3 5" id="KW-1015">Disulfide bond</keyword>
<name>A0A249E1H4_9ENTR</name>
<dbReference type="AlphaFoldDB" id="A0A249E1H4"/>
<dbReference type="GO" id="GO:0016853">
    <property type="term" value="F:isomerase activity"/>
    <property type="evidence" value="ECO:0007669"/>
    <property type="project" value="UniProtKB-KW"/>
</dbReference>
<comment type="subcellular location">
    <subcellularLocation>
        <location evidence="5">Periplasm</location>
    </subcellularLocation>
</comment>
<dbReference type="GO" id="GO:0016491">
    <property type="term" value="F:oxidoreductase activity"/>
    <property type="evidence" value="ECO:0007669"/>
    <property type="project" value="InterPro"/>
</dbReference>
<organism evidence="6 7">
    <name type="scientific">Candidatus Hamiltonella defensa</name>
    <name type="common">Bemisia tabaci</name>
    <dbReference type="NCBI Taxonomy" id="672795"/>
    <lineage>
        <taxon>Bacteria</taxon>
        <taxon>Pseudomonadati</taxon>
        <taxon>Pseudomonadota</taxon>
        <taxon>Gammaproteobacteria</taxon>
        <taxon>Enterobacterales</taxon>
        <taxon>Enterobacteriaceae</taxon>
        <taxon>aphid secondary symbionts</taxon>
        <taxon>Candidatus Williamhamiltonella</taxon>
    </lineage>
</organism>
<dbReference type="InterPro" id="IPR036249">
    <property type="entry name" value="Thioredoxin-like_sf"/>
</dbReference>
<dbReference type="InterPro" id="IPR001853">
    <property type="entry name" value="DSBA-like_thioredoxin_dom"/>
</dbReference>
<keyword evidence="4" id="KW-0676">Redox-active center</keyword>
<keyword evidence="5" id="KW-0574">Periplasm</keyword>
<dbReference type="PANTHER" id="PTHR35891:SF2">
    <property type="entry name" value="THIOL:DISULFIDE INTERCHANGE PROTEIN DSBA"/>
    <property type="match status" value="1"/>
</dbReference>
<dbReference type="Gene3D" id="3.40.30.10">
    <property type="entry name" value="Glutaredoxin"/>
    <property type="match status" value="1"/>
</dbReference>
<reference evidence="6 7" key="2">
    <citation type="submission" date="2017-09" db="EMBL/GenBank/DDBJ databases">
        <title>The genome of whitefly Bemisia tabaci, a global crop pest, provides novel insights into virus transmission, host adaptation and insecticide resistance.</title>
        <authorList>
            <person name="Kaur N."/>
            <person name="Kliot A."/>
            <person name="Pinheiro P.V."/>
            <person name="Luan J."/>
            <person name="Zheng Y."/>
            <person name="Liu W."/>
            <person name="Sun H."/>
            <person name="Yang X."/>
            <person name="Xu Y."/>
            <person name="Luo Y."/>
            <person name="Kruse A."/>
            <person name="Fisher T.W."/>
            <person name="Nelson D.R."/>
            <person name="Elimelech M."/>
            <person name="MacCoss M."/>
            <person name="Johnson R."/>
            <person name="Cohen E."/>
            <person name="Hunter W.B."/>
            <person name="Brown J.K."/>
            <person name="Jander G."/>
            <person name="Cilia M."/>
            <person name="Douglas A.E."/>
            <person name="Ghanim M."/>
            <person name="Simmons A.M."/>
            <person name="Wintermantel W.M."/>
            <person name="Ling K.-S."/>
            <person name="Fei Z."/>
        </authorList>
    </citation>
    <scope>NUCLEOTIDE SEQUENCE [LARGE SCALE GENOMIC DNA]</scope>
    <source>
        <strain evidence="6 7">MEAM1</strain>
    </source>
</reference>
<proteinExistence type="inferred from homology"/>
<keyword evidence="6" id="KW-0413">Isomerase</keyword>
<accession>A0A249E1H4</accession>
<protein>
    <recommendedName>
        <fullName evidence="5">Thiol:disulfide interchange protein</fullName>
    </recommendedName>
</protein>
<evidence type="ECO:0000313" key="7">
    <source>
        <dbReference type="Proteomes" id="UP000216438"/>
    </source>
</evidence>
<gene>
    <name evidence="6" type="ORF">BA171_07560</name>
</gene>
<dbReference type="CDD" id="cd03019">
    <property type="entry name" value="DsbA_DsbA"/>
    <property type="match status" value="1"/>
</dbReference>
<dbReference type="EMBL" id="CP016303">
    <property type="protein sequence ID" value="ASX26852.1"/>
    <property type="molecule type" value="Genomic_DNA"/>
</dbReference>
<sequence>MTKIYVLLISFLMTFCVCAAPFQTDKQFQAGNQYIVLDTPAKNNVPDVLEFFSINCPHCYVFDQQYHISDTLEKNLPKGVKLARYHVSFLGPIGKELTRAWAVAVKLNAEKKVLPLLFKAAQETQTLSTQEDIRQIFIQAGVTQEEYDGAWNSIPVSALVDKQERTVSDLKLQGVPAVFVKGKYMIKNENIDTSSKEAYAKQYAELVGFLLKK</sequence>
<dbReference type="InterPro" id="IPR050824">
    <property type="entry name" value="Thiol_disulfide_DsbA"/>
</dbReference>
<dbReference type="Pfam" id="PF01323">
    <property type="entry name" value="DSBA"/>
    <property type="match status" value="1"/>
</dbReference>
<evidence type="ECO:0000313" key="6">
    <source>
        <dbReference type="EMBL" id="ASX26852.1"/>
    </source>
</evidence>
<evidence type="ECO:0000256" key="3">
    <source>
        <dbReference type="ARBA" id="ARBA00023157"/>
    </source>
</evidence>
<evidence type="ECO:0000256" key="2">
    <source>
        <dbReference type="ARBA" id="ARBA00022729"/>
    </source>
</evidence>
<dbReference type="Proteomes" id="UP000216438">
    <property type="component" value="Chromosome"/>
</dbReference>
<keyword evidence="2" id="KW-0732">Signal</keyword>
<reference evidence="7" key="1">
    <citation type="submission" date="2016-06" db="EMBL/GenBank/DDBJ databases">
        <authorList>
            <person name="Chen W."/>
            <person name="Hasegawa D.K."/>
        </authorList>
    </citation>
    <scope>NUCLEOTIDE SEQUENCE [LARGE SCALE GENOMIC DNA]</scope>
    <source>
        <strain evidence="7">MEAM1</strain>
    </source>
</reference>